<protein>
    <recommendedName>
        <fullName evidence="3">DUF4258 domain-containing protein</fullName>
    </recommendedName>
</protein>
<comment type="caution">
    <text evidence="1">The sequence shown here is derived from an EMBL/GenBank/DDBJ whole genome shotgun (WGS) entry which is preliminary data.</text>
</comment>
<organism evidence="1 2">
    <name type="scientific">Candidatus Zambryskibacteria bacterium RIFOXYC1_FULL_39_10</name>
    <dbReference type="NCBI Taxonomy" id="1802779"/>
    <lineage>
        <taxon>Bacteria</taxon>
        <taxon>Candidatus Zambryskiibacteriota</taxon>
    </lineage>
</organism>
<dbReference type="Proteomes" id="UP000177697">
    <property type="component" value="Unassembled WGS sequence"/>
</dbReference>
<evidence type="ECO:0000313" key="1">
    <source>
        <dbReference type="EMBL" id="OHB15819.1"/>
    </source>
</evidence>
<name>A0A1G2V2G5_9BACT</name>
<gene>
    <name evidence="1" type="ORF">A2431_00985</name>
</gene>
<evidence type="ECO:0008006" key="3">
    <source>
        <dbReference type="Google" id="ProtNLM"/>
    </source>
</evidence>
<reference evidence="1 2" key="1">
    <citation type="journal article" date="2016" name="Nat. Commun.">
        <title>Thousands of microbial genomes shed light on interconnected biogeochemical processes in an aquifer system.</title>
        <authorList>
            <person name="Anantharaman K."/>
            <person name="Brown C.T."/>
            <person name="Hug L.A."/>
            <person name="Sharon I."/>
            <person name="Castelle C.J."/>
            <person name="Probst A.J."/>
            <person name="Thomas B.C."/>
            <person name="Singh A."/>
            <person name="Wilkins M.J."/>
            <person name="Karaoz U."/>
            <person name="Brodie E.L."/>
            <person name="Williams K.H."/>
            <person name="Hubbard S.S."/>
            <person name="Banfield J.F."/>
        </authorList>
    </citation>
    <scope>NUCLEOTIDE SEQUENCE [LARGE SCALE GENOMIC DNA]</scope>
</reference>
<evidence type="ECO:0000313" key="2">
    <source>
        <dbReference type="Proteomes" id="UP000177697"/>
    </source>
</evidence>
<accession>A0A1G2V2G5</accession>
<sequence>MNIVFSNHAKYRLNERKISVADVKQAIKNPSSKRADEYGMMMVRKNFSKKSLEVVYKVESNRIIIITAYFI</sequence>
<dbReference type="AlphaFoldDB" id="A0A1G2V2G5"/>
<dbReference type="Pfam" id="PF14076">
    <property type="entry name" value="DUF4258"/>
    <property type="match status" value="1"/>
</dbReference>
<proteinExistence type="predicted"/>
<dbReference type="InterPro" id="IPR025354">
    <property type="entry name" value="DUF4258"/>
</dbReference>
<dbReference type="EMBL" id="MHWW01000005">
    <property type="protein sequence ID" value="OHB15819.1"/>
    <property type="molecule type" value="Genomic_DNA"/>
</dbReference>